<protein>
    <submittedName>
        <fullName evidence="2">Uncharacterized protein</fullName>
    </submittedName>
</protein>
<gene>
    <name evidence="2" type="ORF">COT98_01135</name>
</gene>
<feature type="transmembrane region" description="Helical" evidence="1">
    <location>
        <begin position="50"/>
        <end position="76"/>
    </location>
</feature>
<keyword evidence="1" id="KW-0472">Membrane</keyword>
<reference evidence="3" key="1">
    <citation type="submission" date="2017-09" db="EMBL/GenBank/DDBJ databases">
        <title>Depth-based differentiation of microbial function through sediment-hosted aquifers and enrichment of novel symbionts in the deep terrestrial subsurface.</title>
        <authorList>
            <person name="Probst A.J."/>
            <person name="Ladd B."/>
            <person name="Jarett J.K."/>
            <person name="Geller-Mcgrath D.E."/>
            <person name="Sieber C.M.K."/>
            <person name="Emerson J.B."/>
            <person name="Anantharaman K."/>
            <person name="Thomas B.C."/>
            <person name="Malmstrom R."/>
            <person name="Stieglmeier M."/>
            <person name="Klingl A."/>
            <person name="Woyke T."/>
            <person name="Ryan C.M."/>
            <person name="Banfield J.F."/>
        </authorList>
    </citation>
    <scope>NUCLEOTIDE SEQUENCE [LARGE SCALE GENOMIC DNA]</scope>
</reference>
<proteinExistence type="predicted"/>
<name>A0A2M6WQS7_9BACT</name>
<feature type="transmembrane region" description="Helical" evidence="1">
    <location>
        <begin position="12"/>
        <end position="30"/>
    </location>
</feature>
<organism evidence="2 3">
    <name type="scientific">Candidatus Falkowbacteria bacterium CG10_big_fil_rev_8_21_14_0_10_39_9</name>
    <dbReference type="NCBI Taxonomy" id="1974566"/>
    <lineage>
        <taxon>Bacteria</taxon>
        <taxon>Candidatus Falkowiibacteriota</taxon>
    </lineage>
</organism>
<keyword evidence="1" id="KW-1133">Transmembrane helix</keyword>
<comment type="caution">
    <text evidence="2">The sequence shown here is derived from an EMBL/GenBank/DDBJ whole genome shotgun (WGS) entry which is preliminary data.</text>
</comment>
<evidence type="ECO:0000313" key="2">
    <source>
        <dbReference type="EMBL" id="PIT95103.1"/>
    </source>
</evidence>
<evidence type="ECO:0000313" key="3">
    <source>
        <dbReference type="Proteomes" id="UP000228900"/>
    </source>
</evidence>
<dbReference type="Proteomes" id="UP000228900">
    <property type="component" value="Unassembled WGS sequence"/>
</dbReference>
<accession>A0A2M6WQS7</accession>
<dbReference type="EMBL" id="PFAQ01000018">
    <property type="protein sequence ID" value="PIT95103.1"/>
    <property type="molecule type" value="Genomic_DNA"/>
</dbReference>
<feature type="transmembrane region" description="Helical" evidence="1">
    <location>
        <begin position="115"/>
        <end position="134"/>
    </location>
</feature>
<sequence length="209" mass="24693">MVFKKEVKMISSLLGILFWVLFLAISPWLVRRKVISNYQREKILAKIKSLPVSVGLLWFIGCLLVSTIAYTTFYFIHRGQVENITEADLSQLSIFIYGRFNFRADDLGLVYNLNHWWNIVFLGSWLGLMRYFIVYRYRWCFPGTKFYFSGYFFIATMIFIMSYFTYVAAPFYGLVLCLIVILMYLATIMILIGLGIIEKNERRNYRKVA</sequence>
<feature type="transmembrane region" description="Helical" evidence="1">
    <location>
        <begin position="172"/>
        <end position="197"/>
    </location>
</feature>
<feature type="transmembrane region" description="Helical" evidence="1">
    <location>
        <begin position="146"/>
        <end position="166"/>
    </location>
</feature>
<keyword evidence="1" id="KW-0812">Transmembrane</keyword>
<dbReference type="AlphaFoldDB" id="A0A2M6WQS7"/>
<evidence type="ECO:0000256" key="1">
    <source>
        <dbReference type="SAM" id="Phobius"/>
    </source>
</evidence>